<reference evidence="6 7" key="1">
    <citation type="submission" date="2023-05" db="EMBL/GenBank/DDBJ databases">
        <title>A 100% complete, gapless, phased diploid assembly of the Scenedesmus obliquus UTEX 3031 genome.</title>
        <authorList>
            <person name="Biondi T.C."/>
            <person name="Hanschen E.R."/>
            <person name="Kwon T."/>
            <person name="Eng W."/>
            <person name="Kruse C.P.S."/>
            <person name="Koehler S.I."/>
            <person name="Kunde Y."/>
            <person name="Gleasner C.D."/>
            <person name="You Mak K.T."/>
            <person name="Polle J."/>
            <person name="Hovde B.T."/>
            <person name="Starkenburg S.R."/>
        </authorList>
    </citation>
    <scope>NUCLEOTIDE SEQUENCE [LARGE SCALE GENOMIC DNA]</scope>
    <source>
        <strain evidence="6 7">DOE0152z</strain>
    </source>
</reference>
<keyword evidence="1" id="KW-0479">Metal-binding</keyword>
<dbReference type="PANTHER" id="PTHR31251">
    <property type="entry name" value="SQUAMOSA PROMOTER-BINDING-LIKE PROTEIN 4"/>
    <property type="match status" value="1"/>
</dbReference>
<dbReference type="PROSITE" id="PS51141">
    <property type="entry name" value="ZF_SBP"/>
    <property type="match status" value="1"/>
</dbReference>
<evidence type="ECO:0000256" key="1">
    <source>
        <dbReference type="ARBA" id="ARBA00022723"/>
    </source>
</evidence>
<feature type="region of interest" description="Disordered" evidence="4">
    <location>
        <begin position="16"/>
        <end position="45"/>
    </location>
</feature>
<dbReference type="InterPro" id="IPR036893">
    <property type="entry name" value="SBP_sf"/>
</dbReference>
<dbReference type="PANTHER" id="PTHR31251:SF169">
    <property type="entry name" value="SQUAMOSA PROMOTER-BINDING-LIKE PROTEIN 8"/>
    <property type="match status" value="1"/>
</dbReference>
<evidence type="ECO:0000259" key="5">
    <source>
        <dbReference type="PROSITE" id="PS51141"/>
    </source>
</evidence>
<accession>A0ABY8UTI9</accession>
<evidence type="ECO:0000256" key="4">
    <source>
        <dbReference type="SAM" id="MobiDB-lite"/>
    </source>
</evidence>
<dbReference type="EMBL" id="CP126223">
    <property type="protein sequence ID" value="WIA23642.1"/>
    <property type="molecule type" value="Genomic_DNA"/>
</dbReference>
<keyword evidence="7" id="KW-1185">Reference proteome</keyword>
<feature type="compositionally biased region" description="Polar residues" evidence="4">
    <location>
        <begin position="26"/>
        <end position="44"/>
    </location>
</feature>
<sequence length="225" mass="24108">MLCSLCCLLAGKQDSAMGSKTDESDNSSCSAPTTLQKAGRSSSGRGRLCQAKGCSVDLDRLGKAYHSKKRLCEDHMRSESIEKRNGEGLWRFCQQCGKLEPLAAFDSNKRSCRNGLQRRREQSAVQSTQKKQQQQNNQMFTEYMWLSQQQQGSGGSGSGSGTDLMGSSGIPTSRAVSAPAVPQKAATSASGIPPAKRPHAAALMAKLRDLTAEYAALKQSLDGLA</sequence>
<feature type="region of interest" description="Disordered" evidence="4">
    <location>
        <begin position="113"/>
        <end position="136"/>
    </location>
</feature>
<proteinExistence type="predicted"/>
<organism evidence="6 7">
    <name type="scientific">Tetradesmus obliquus</name>
    <name type="common">Green alga</name>
    <name type="synonym">Acutodesmus obliquus</name>
    <dbReference type="NCBI Taxonomy" id="3088"/>
    <lineage>
        <taxon>Eukaryota</taxon>
        <taxon>Viridiplantae</taxon>
        <taxon>Chlorophyta</taxon>
        <taxon>core chlorophytes</taxon>
        <taxon>Chlorophyceae</taxon>
        <taxon>CS clade</taxon>
        <taxon>Sphaeropleales</taxon>
        <taxon>Scenedesmaceae</taxon>
        <taxon>Tetradesmus</taxon>
    </lineage>
</organism>
<dbReference type="InterPro" id="IPR044817">
    <property type="entry name" value="SBP-like"/>
</dbReference>
<evidence type="ECO:0000256" key="3">
    <source>
        <dbReference type="ARBA" id="ARBA00022833"/>
    </source>
</evidence>
<feature type="region of interest" description="Disordered" evidence="4">
    <location>
        <begin position="148"/>
        <end position="198"/>
    </location>
</feature>
<evidence type="ECO:0000313" key="7">
    <source>
        <dbReference type="Proteomes" id="UP001244341"/>
    </source>
</evidence>
<dbReference type="Gene3D" id="4.10.1100.10">
    <property type="entry name" value="Transcription factor, SBP-box domain"/>
    <property type="match status" value="1"/>
</dbReference>
<evidence type="ECO:0000256" key="2">
    <source>
        <dbReference type="ARBA" id="ARBA00022771"/>
    </source>
</evidence>
<protein>
    <recommendedName>
        <fullName evidence="5">SBP-type domain-containing protein</fullName>
    </recommendedName>
</protein>
<keyword evidence="2" id="KW-0863">Zinc-finger</keyword>
<dbReference type="Pfam" id="PF03110">
    <property type="entry name" value="SBP"/>
    <property type="match status" value="1"/>
</dbReference>
<dbReference type="SUPFAM" id="SSF103612">
    <property type="entry name" value="SBT domain"/>
    <property type="match status" value="1"/>
</dbReference>
<gene>
    <name evidence="6" type="ORF">OEZ85_000347</name>
</gene>
<feature type="domain" description="SBP-type" evidence="5">
    <location>
        <begin position="46"/>
        <end position="126"/>
    </location>
</feature>
<dbReference type="Proteomes" id="UP001244341">
    <property type="component" value="Chromosome 16b"/>
</dbReference>
<dbReference type="InterPro" id="IPR004333">
    <property type="entry name" value="SBP_dom"/>
</dbReference>
<name>A0ABY8UTI9_TETOB</name>
<keyword evidence="3" id="KW-0862">Zinc</keyword>
<evidence type="ECO:0000313" key="6">
    <source>
        <dbReference type="EMBL" id="WIA23642.1"/>
    </source>
</evidence>